<proteinExistence type="predicted"/>
<feature type="transmembrane region" description="Helical" evidence="1">
    <location>
        <begin position="42"/>
        <end position="59"/>
    </location>
</feature>
<dbReference type="Pfam" id="PF11085">
    <property type="entry name" value="YqhR"/>
    <property type="match status" value="1"/>
</dbReference>
<keyword evidence="1" id="KW-0472">Membrane</keyword>
<evidence type="ECO:0000313" key="2">
    <source>
        <dbReference type="EMBL" id="SFR13695.1"/>
    </source>
</evidence>
<evidence type="ECO:0000313" key="3">
    <source>
        <dbReference type="Proteomes" id="UP000199584"/>
    </source>
</evidence>
<dbReference type="OrthoDB" id="1807548at2"/>
<accession>A0A1I6E7I6</accession>
<keyword evidence="1" id="KW-1133">Transmembrane helix</keyword>
<organism evidence="2 3">
    <name type="scientific">Desulfoscipio geothermicus DSM 3669</name>
    <dbReference type="NCBI Taxonomy" id="1121426"/>
    <lineage>
        <taxon>Bacteria</taxon>
        <taxon>Bacillati</taxon>
        <taxon>Bacillota</taxon>
        <taxon>Clostridia</taxon>
        <taxon>Eubacteriales</taxon>
        <taxon>Desulfallaceae</taxon>
        <taxon>Desulfoscipio</taxon>
    </lineage>
</organism>
<feature type="transmembrane region" description="Helical" evidence="1">
    <location>
        <begin position="71"/>
        <end position="93"/>
    </location>
</feature>
<dbReference type="AlphaFoldDB" id="A0A1I6E7I6"/>
<dbReference type="EMBL" id="FOYM01000028">
    <property type="protein sequence ID" value="SFR13695.1"/>
    <property type="molecule type" value="Genomic_DNA"/>
</dbReference>
<gene>
    <name evidence="2" type="ORF">SAMN05660706_12856</name>
</gene>
<reference evidence="3" key="1">
    <citation type="submission" date="2016-10" db="EMBL/GenBank/DDBJ databases">
        <authorList>
            <person name="Varghese N."/>
            <person name="Submissions S."/>
        </authorList>
    </citation>
    <scope>NUCLEOTIDE SEQUENCE [LARGE SCALE GENOMIC DNA]</scope>
    <source>
        <strain evidence="3">DSM 3669</strain>
    </source>
</reference>
<name>A0A1I6E7I6_9FIRM</name>
<feature type="transmembrane region" description="Helical" evidence="1">
    <location>
        <begin position="99"/>
        <end position="122"/>
    </location>
</feature>
<dbReference type="RefSeq" id="WP_092486148.1">
    <property type="nucleotide sequence ID" value="NZ_FOYM01000028.1"/>
</dbReference>
<evidence type="ECO:0000256" key="1">
    <source>
        <dbReference type="SAM" id="Phobius"/>
    </source>
</evidence>
<dbReference type="STRING" id="39060.SAMN05660706_12856"/>
<protein>
    <submittedName>
        <fullName evidence="2">Conserved membrane protein YqhR</fullName>
    </submittedName>
</protein>
<keyword evidence="1" id="KW-0812">Transmembrane</keyword>
<sequence length="135" mass="14698">MNYLTTSLWFVAASTLQAATVWVALRYGLTVFNPGFTLSRLLVHLVFGQVAGYLLFNFFNGRARIPGISYGIIYGLFLWVIVALMIAPALNLITSPLKVGANATLTTLAAFLVYGIVAGYACEQAVKDSRAEETR</sequence>
<dbReference type="Proteomes" id="UP000199584">
    <property type="component" value="Unassembled WGS sequence"/>
</dbReference>
<keyword evidence="3" id="KW-1185">Reference proteome</keyword>
<dbReference type="InterPro" id="IPR024563">
    <property type="entry name" value="YqhR"/>
</dbReference>